<evidence type="ECO:0000256" key="10">
    <source>
        <dbReference type="SAM" id="Phobius"/>
    </source>
</evidence>
<keyword evidence="3" id="KW-1003">Cell membrane</keyword>
<dbReference type="PANTHER" id="PTHR30576:SF4">
    <property type="entry name" value="UNDECAPRENYL-PHOSPHATE GALACTOSE PHOSPHOTRANSFERASE"/>
    <property type="match status" value="1"/>
</dbReference>
<feature type="transmembrane region" description="Helical" evidence="10">
    <location>
        <begin position="51"/>
        <end position="75"/>
    </location>
</feature>
<keyword evidence="4" id="KW-0808">Transferase</keyword>
<dbReference type="Proteomes" id="UP000646365">
    <property type="component" value="Unassembled WGS sequence"/>
</dbReference>
<reference evidence="12" key="2">
    <citation type="submission" date="2020-09" db="EMBL/GenBank/DDBJ databases">
        <authorList>
            <person name="Sun Q."/>
            <person name="Zhou Y."/>
        </authorList>
    </citation>
    <scope>NUCLEOTIDE SEQUENCE</scope>
    <source>
        <strain evidence="12">CGMCC 1.15725</strain>
    </source>
</reference>
<proteinExistence type="inferred from homology"/>
<evidence type="ECO:0000256" key="3">
    <source>
        <dbReference type="ARBA" id="ARBA00022475"/>
    </source>
</evidence>
<evidence type="ECO:0000256" key="8">
    <source>
        <dbReference type="ARBA" id="ARBA00023169"/>
    </source>
</evidence>
<dbReference type="Pfam" id="PF02397">
    <property type="entry name" value="Bac_transf"/>
    <property type="match status" value="1"/>
</dbReference>
<keyword evidence="5 10" id="KW-0812">Transmembrane</keyword>
<keyword evidence="13" id="KW-1185">Reference proteome</keyword>
<dbReference type="EMBL" id="BMJQ01000001">
    <property type="protein sequence ID" value="GGE99259.1"/>
    <property type="molecule type" value="Genomic_DNA"/>
</dbReference>
<name>A0A8J2YP79_9PROT</name>
<evidence type="ECO:0000256" key="9">
    <source>
        <dbReference type="SAM" id="MobiDB-lite"/>
    </source>
</evidence>
<comment type="subcellular location">
    <subcellularLocation>
        <location evidence="1">Cell membrane</location>
    </subcellularLocation>
</comment>
<sequence length="245" mass="26944">MSNLTARAEGLSVADRPSFGTGSYGADFRSNQPADTARKPLTPADRTSKRVFDLTASLILIVLLGPLLVALALAVRCDGGNALFGHRRIGMGGRTFRCWKFRSMVPDAEVVLARTLASSPAARAEWDRDFKLRDDPRVTPLGKFLRKSSLDELPQLFNVVKGEMSLVGPRPIVAAEVERYGTAIDDYHACKPGITGLWQVSGRNDIDYAERVELDRRYARTWSLGGDFMILLRTLGAVARRSGAY</sequence>
<protein>
    <recommendedName>
        <fullName evidence="11">Bacterial sugar transferase domain-containing protein</fullName>
    </recommendedName>
</protein>
<feature type="region of interest" description="Disordered" evidence="9">
    <location>
        <begin position="23"/>
        <end position="42"/>
    </location>
</feature>
<dbReference type="PANTHER" id="PTHR30576">
    <property type="entry name" value="COLANIC BIOSYNTHESIS UDP-GLUCOSE LIPID CARRIER TRANSFERASE"/>
    <property type="match status" value="1"/>
</dbReference>
<evidence type="ECO:0000256" key="5">
    <source>
        <dbReference type="ARBA" id="ARBA00022692"/>
    </source>
</evidence>
<dbReference type="AlphaFoldDB" id="A0A8J2YP79"/>
<evidence type="ECO:0000256" key="2">
    <source>
        <dbReference type="ARBA" id="ARBA00006464"/>
    </source>
</evidence>
<accession>A0A8J2YP79</accession>
<evidence type="ECO:0000256" key="4">
    <source>
        <dbReference type="ARBA" id="ARBA00022679"/>
    </source>
</evidence>
<evidence type="ECO:0000313" key="12">
    <source>
        <dbReference type="EMBL" id="GGE99259.1"/>
    </source>
</evidence>
<feature type="domain" description="Bacterial sugar transferase" evidence="11">
    <location>
        <begin position="49"/>
        <end position="238"/>
    </location>
</feature>
<dbReference type="GO" id="GO:0005886">
    <property type="term" value="C:plasma membrane"/>
    <property type="evidence" value="ECO:0007669"/>
    <property type="project" value="UniProtKB-SubCell"/>
</dbReference>
<evidence type="ECO:0000259" key="11">
    <source>
        <dbReference type="Pfam" id="PF02397"/>
    </source>
</evidence>
<evidence type="ECO:0000256" key="7">
    <source>
        <dbReference type="ARBA" id="ARBA00023136"/>
    </source>
</evidence>
<dbReference type="GO" id="GO:0016780">
    <property type="term" value="F:phosphotransferase activity, for other substituted phosphate groups"/>
    <property type="evidence" value="ECO:0007669"/>
    <property type="project" value="TreeGrafter"/>
</dbReference>
<dbReference type="RefSeq" id="WP_229743386.1">
    <property type="nucleotide sequence ID" value="NZ_BMJQ01000001.1"/>
</dbReference>
<evidence type="ECO:0000256" key="1">
    <source>
        <dbReference type="ARBA" id="ARBA00004236"/>
    </source>
</evidence>
<comment type="caution">
    <text evidence="12">The sequence shown here is derived from an EMBL/GenBank/DDBJ whole genome shotgun (WGS) entry which is preliminary data.</text>
</comment>
<reference evidence="12" key="1">
    <citation type="journal article" date="2014" name="Int. J. Syst. Evol. Microbiol.">
        <title>Complete genome sequence of Corynebacterium casei LMG S-19264T (=DSM 44701T), isolated from a smear-ripened cheese.</title>
        <authorList>
            <consortium name="US DOE Joint Genome Institute (JGI-PGF)"/>
            <person name="Walter F."/>
            <person name="Albersmeier A."/>
            <person name="Kalinowski J."/>
            <person name="Ruckert C."/>
        </authorList>
    </citation>
    <scope>NUCLEOTIDE SEQUENCE</scope>
    <source>
        <strain evidence="12">CGMCC 1.15725</strain>
    </source>
</reference>
<organism evidence="12 13">
    <name type="scientific">Aliidongia dinghuensis</name>
    <dbReference type="NCBI Taxonomy" id="1867774"/>
    <lineage>
        <taxon>Bacteria</taxon>
        <taxon>Pseudomonadati</taxon>
        <taxon>Pseudomonadota</taxon>
        <taxon>Alphaproteobacteria</taxon>
        <taxon>Rhodospirillales</taxon>
        <taxon>Dongiaceae</taxon>
        <taxon>Aliidongia</taxon>
    </lineage>
</organism>
<comment type="similarity">
    <text evidence="2">Belongs to the bacterial sugar transferase family.</text>
</comment>
<keyword evidence="6 10" id="KW-1133">Transmembrane helix</keyword>
<gene>
    <name evidence="12" type="ORF">GCM10011611_01020</name>
</gene>
<evidence type="ECO:0000313" key="13">
    <source>
        <dbReference type="Proteomes" id="UP000646365"/>
    </source>
</evidence>
<keyword evidence="8" id="KW-0270">Exopolysaccharide synthesis</keyword>
<evidence type="ECO:0000256" key="6">
    <source>
        <dbReference type="ARBA" id="ARBA00022989"/>
    </source>
</evidence>
<keyword evidence="7 10" id="KW-0472">Membrane</keyword>
<dbReference type="GO" id="GO:0000271">
    <property type="term" value="P:polysaccharide biosynthetic process"/>
    <property type="evidence" value="ECO:0007669"/>
    <property type="project" value="UniProtKB-KW"/>
</dbReference>
<dbReference type="InterPro" id="IPR003362">
    <property type="entry name" value="Bact_transf"/>
</dbReference>